<feature type="domain" description="Anthranilate synthase component I N-terminal" evidence="8">
    <location>
        <begin position="214"/>
        <end position="351"/>
    </location>
</feature>
<dbReference type="NCBIfam" id="TIGR00553">
    <property type="entry name" value="pabB"/>
    <property type="match status" value="1"/>
</dbReference>
<feature type="region of interest" description="Disordered" evidence="5">
    <location>
        <begin position="684"/>
        <end position="785"/>
    </location>
</feature>
<dbReference type="InterPro" id="IPR005801">
    <property type="entry name" value="ADC_synthase"/>
</dbReference>
<dbReference type="InterPro" id="IPR005802">
    <property type="entry name" value="ADC_synth_comp_1"/>
</dbReference>
<dbReference type="PRINTS" id="PR00099">
    <property type="entry name" value="CPSGATASE"/>
</dbReference>
<dbReference type="NCBIfam" id="TIGR00566">
    <property type="entry name" value="trpG_papA"/>
    <property type="match status" value="1"/>
</dbReference>
<protein>
    <recommendedName>
        <fullName evidence="2">aminodeoxychorismate synthase</fullName>
        <ecNumber evidence="2">2.6.1.85</ecNumber>
    </recommendedName>
</protein>
<keyword evidence="10" id="KW-1185">Reference proteome</keyword>
<dbReference type="Pfam" id="PF00425">
    <property type="entry name" value="Chorismate_bind"/>
    <property type="match status" value="1"/>
</dbReference>
<dbReference type="PROSITE" id="PS51273">
    <property type="entry name" value="GATASE_TYPE_1"/>
    <property type="match status" value="1"/>
</dbReference>
<evidence type="ECO:0000256" key="4">
    <source>
        <dbReference type="ARBA" id="ARBA00022962"/>
    </source>
</evidence>
<dbReference type="InterPro" id="IPR019999">
    <property type="entry name" value="Anth_synth_I-like"/>
</dbReference>
<evidence type="ECO:0000256" key="1">
    <source>
        <dbReference type="ARBA" id="ARBA00005970"/>
    </source>
</evidence>
<dbReference type="RefSeq" id="WP_273938013.1">
    <property type="nucleotide sequence ID" value="NZ_CP097263.1"/>
</dbReference>
<keyword evidence="3 9" id="KW-0808">Transferase</keyword>
<sequence>MRTLLIDNYDSFTYNLYQLLGEVNGTPPTVVRNDVEWAKIPLHMFDAIVVSPGPGSPDRARDFGVSADAILNSGLPVLGVCLGHQGICHLFGGRVTHAPSPMHGRVSAVRHTGDGVFAGLPSPFNVVRYHSLAVTDLPDDLEEVAWTEDGVVMGVRHKTKPIWGVQFHPESISSEHGRELLANFRELALRHGNKTQGYRVHVRTLDHAPDAEAAYEALFSRAQHSFWLDSSSVIDGLSRFSFLGDGSGPLAEYLTYRVGTRSVTVHRAGVEPEVVEQPFFDYLDEQLRTRSVPKPPGLPFDFNLGYVGYLGYELKGETGGSVAYAAAEPDAALLFVDRMVAVDHVENRAYLLSLTEDDPWLDTTSALLHDLPAHPDSLADKPVLVGMTSAPAAGFVELRHERDAYLKRVHECLEEIYHGESYEICLTNQVRLHRRVDPLTTYRELRRISPVPYGALLDFPDVALLSASPERFMTIGTDRVVESKPIKGTRPRGATPAEDAEICQGLLDNEKDRAENLMIVDLIRNDLNVVAEVGSVHVPRLFQVETYAPVHQLVSTIRGTLRPGASIVDCVRAAFPGGSMTGAPKLRTLEIIDRLEEGPRGAYSGTIGWFSLCGATDLNIVIRTLVVTPDQVTFGVGGAIIALSDPVDEFEETVVKSRAMVTAVLHTTTDSDTTDSLLDAVPDATLFLPDPDPARHSPTDTDTARHSQTGTDTARHSPADTDTARHSPADTDTARHSPADTDTARHSPADTDTARLSPSDPGTSRPSPSDSPVGTLVDSLHAGES</sequence>
<evidence type="ECO:0000256" key="2">
    <source>
        <dbReference type="ARBA" id="ARBA00013139"/>
    </source>
</evidence>
<dbReference type="InterPro" id="IPR017926">
    <property type="entry name" value="GATASE"/>
</dbReference>
<evidence type="ECO:0000313" key="10">
    <source>
        <dbReference type="Proteomes" id="UP001589810"/>
    </source>
</evidence>
<dbReference type="InterPro" id="IPR006221">
    <property type="entry name" value="TrpG/PapA_dom"/>
</dbReference>
<dbReference type="EC" id="2.6.1.85" evidence="2"/>
<comment type="similarity">
    <text evidence="1">In the C-terminal section; belongs to the anthranilate synthase component I family.</text>
</comment>
<keyword evidence="9" id="KW-0032">Aminotransferase</keyword>
<name>A0ABV6N6D0_9PSEU</name>
<feature type="compositionally biased region" description="Basic and acidic residues" evidence="5">
    <location>
        <begin position="713"/>
        <end position="753"/>
    </location>
</feature>
<dbReference type="Proteomes" id="UP001589810">
    <property type="component" value="Unassembled WGS sequence"/>
</dbReference>
<feature type="compositionally biased region" description="Polar residues" evidence="5">
    <location>
        <begin position="754"/>
        <end position="772"/>
    </location>
</feature>
<dbReference type="InterPro" id="IPR006805">
    <property type="entry name" value="Anth_synth_I_N"/>
</dbReference>
<evidence type="ECO:0000259" key="6">
    <source>
        <dbReference type="Pfam" id="PF00117"/>
    </source>
</evidence>
<dbReference type="PANTHER" id="PTHR11236">
    <property type="entry name" value="AMINOBENZOATE/ANTHRANILATE SYNTHASE"/>
    <property type="match status" value="1"/>
</dbReference>
<keyword evidence="4" id="KW-0315">Glutamine amidotransferase</keyword>
<accession>A0ABV6N6D0</accession>
<dbReference type="Pfam" id="PF00117">
    <property type="entry name" value="GATase"/>
    <property type="match status" value="1"/>
</dbReference>
<comment type="caution">
    <text evidence="9">The sequence shown here is derived from an EMBL/GenBank/DDBJ whole genome shotgun (WGS) entry which is preliminary data.</text>
</comment>
<evidence type="ECO:0000256" key="5">
    <source>
        <dbReference type="SAM" id="MobiDB-lite"/>
    </source>
</evidence>
<dbReference type="SUPFAM" id="SSF52317">
    <property type="entry name" value="Class I glutamine amidotransferase-like"/>
    <property type="match status" value="1"/>
</dbReference>
<dbReference type="GO" id="GO:0046820">
    <property type="term" value="F:4-amino-4-deoxychorismate synthase activity"/>
    <property type="evidence" value="ECO:0007669"/>
    <property type="project" value="UniProtKB-EC"/>
</dbReference>
<dbReference type="EMBL" id="JBHLUD010000015">
    <property type="protein sequence ID" value="MFC0548151.1"/>
    <property type="molecule type" value="Genomic_DNA"/>
</dbReference>
<feature type="compositionally biased region" description="Basic and acidic residues" evidence="5">
    <location>
        <begin position="692"/>
        <end position="705"/>
    </location>
</feature>
<proteinExistence type="inferred from homology"/>
<dbReference type="PRINTS" id="PR00096">
    <property type="entry name" value="GATASE"/>
</dbReference>
<organism evidence="9 10">
    <name type="scientific">Kutzneria chonburiensis</name>
    <dbReference type="NCBI Taxonomy" id="1483604"/>
    <lineage>
        <taxon>Bacteria</taxon>
        <taxon>Bacillati</taxon>
        <taxon>Actinomycetota</taxon>
        <taxon>Actinomycetes</taxon>
        <taxon>Pseudonocardiales</taxon>
        <taxon>Pseudonocardiaceae</taxon>
        <taxon>Kutzneria</taxon>
    </lineage>
</organism>
<evidence type="ECO:0000256" key="3">
    <source>
        <dbReference type="ARBA" id="ARBA00022679"/>
    </source>
</evidence>
<dbReference type="InterPro" id="IPR029062">
    <property type="entry name" value="Class_I_gatase-like"/>
</dbReference>
<evidence type="ECO:0000259" key="7">
    <source>
        <dbReference type="Pfam" id="PF00425"/>
    </source>
</evidence>
<feature type="domain" description="Glutamine amidotransferase" evidence="6">
    <location>
        <begin position="4"/>
        <end position="184"/>
    </location>
</feature>
<evidence type="ECO:0000313" key="9">
    <source>
        <dbReference type="EMBL" id="MFC0548151.1"/>
    </source>
</evidence>
<dbReference type="CDD" id="cd01743">
    <property type="entry name" value="GATase1_Anthranilate_Synthase"/>
    <property type="match status" value="1"/>
</dbReference>
<dbReference type="InterPro" id="IPR015890">
    <property type="entry name" value="Chorismate_C"/>
</dbReference>
<gene>
    <name evidence="9" type="primary">pabB</name>
    <name evidence="9" type="ORF">ACFFH7_42055</name>
</gene>
<dbReference type="PANTHER" id="PTHR11236:SF18">
    <property type="entry name" value="AMINODEOXYCHORISMATE SYNTHASE"/>
    <property type="match status" value="1"/>
</dbReference>
<feature type="domain" description="Chorismate-utilising enzyme C-terminal" evidence="7">
    <location>
        <begin position="402"/>
        <end position="656"/>
    </location>
</feature>
<dbReference type="Gene3D" id="3.40.50.880">
    <property type="match status" value="1"/>
</dbReference>
<dbReference type="SUPFAM" id="SSF56322">
    <property type="entry name" value="ADC synthase"/>
    <property type="match status" value="1"/>
</dbReference>
<dbReference type="Pfam" id="PF04715">
    <property type="entry name" value="Anth_synt_I_N"/>
    <property type="match status" value="1"/>
</dbReference>
<reference evidence="9 10" key="1">
    <citation type="submission" date="2024-09" db="EMBL/GenBank/DDBJ databases">
        <authorList>
            <person name="Sun Q."/>
            <person name="Mori K."/>
        </authorList>
    </citation>
    <scope>NUCLEOTIDE SEQUENCE [LARGE SCALE GENOMIC DNA]</scope>
    <source>
        <strain evidence="9 10">TBRC 1432</strain>
    </source>
</reference>
<dbReference type="PRINTS" id="PR00097">
    <property type="entry name" value="ANTSNTHASEII"/>
</dbReference>
<evidence type="ECO:0000259" key="8">
    <source>
        <dbReference type="Pfam" id="PF04715"/>
    </source>
</evidence>
<dbReference type="Gene3D" id="3.60.120.10">
    <property type="entry name" value="Anthranilate synthase"/>
    <property type="match status" value="1"/>
</dbReference>